<dbReference type="Proteomes" id="UP001163835">
    <property type="component" value="Unassembled WGS sequence"/>
</dbReference>
<accession>A0ACC1TG26</accession>
<sequence length="136" mass="14429">MSDSTQPAQPAPTPPTANNLMAQLIEQVANPATAMEECSSARSSMKKPEVFKGKDSAEACRCHALALNHDTVTSLFHPSNAPFSLGNLPFSSWEPPDATSRPSNLLATSRPANVLGISQDLLGTSLKVNPLHSNYS</sequence>
<gene>
    <name evidence="1" type="ORF">F5876DRAFT_84959</name>
</gene>
<protein>
    <submittedName>
        <fullName evidence="1">Uncharacterized protein</fullName>
    </submittedName>
</protein>
<evidence type="ECO:0000313" key="1">
    <source>
        <dbReference type="EMBL" id="KAJ3803587.1"/>
    </source>
</evidence>
<name>A0ACC1TG26_9AGAR</name>
<organism evidence="1 2">
    <name type="scientific">Lentinula aff. lateritia</name>
    <dbReference type="NCBI Taxonomy" id="2804960"/>
    <lineage>
        <taxon>Eukaryota</taxon>
        <taxon>Fungi</taxon>
        <taxon>Dikarya</taxon>
        <taxon>Basidiomycota</taxon>
        <taxon>Agaricomycotina</taxon>
        <taxon>Agaricomycetes</taxon>
        <taxon>Agaricomycetidae</taxon>
        <taxon>Agaricales</taxon>
        <taxon>Marasmiineae</taxon>
        <taxon>Omphalotaceae</taxon>
        <taxon>Lentinula</taxon>
    </lineage>
</organism>
<proteinExistence type="predicted"/>
<keyword evidence="2" id="KW-1185">Reference proteome</keyword>
<dbReference type="EMBL" id="MU797254">
    <property type="protein sequence ID" value="KAJ3803587.1"/>
    <property type="molecule type" value="Genomic_DNA"/>
</dbReference>
<comment type="caution">
    <text evidence="1">The sequence shown here is derived from an EMBL/GenBank/DDBJ whole genome shotgun (WGS) entry which is preliminary data.</text>
</comment>
<reference evidence="1" key="1">
    <citation type="submission" date="2022-09" db="EMBL/GenBank/DDBJ databases">
        <title>A Global Phylogenomic Analysis of the Shiitake Genus Lentinula.</title>
        <authorList>
            <consortium name="DOE Joint Genome Institute"/>
            <person name="Sierra-Patev S."/>
            <person name="Min B."/>
            <person name="Naranjo-Ortiz M."/>
            <person name="Looney B."/>
            <person name="Konkel Z."/>
            <person name="Slot J.C."/>
            <person name="Sakamoto Y."/>
            <person name="Steenwyk J.L."/>
            <person name="Rokas A."/>
            <person name="Carro J."/>
            <person name="Camarero S."/>
            <person name="Ferreira P."/>
            <person name="Molpeceres G."/>
            <person name="Ruiz-Duenas F.J."/>
            <person name="Serrano A."/>
            <person name="Henrissat B."/>
            <person name="Drula E."/>
            <person name="Hughes K.W."/>
            <person name="Mata J.L."/>
            <person name="Ishikawa N.K."/>
            <person name="Vargas-Isla R."/>
            <person name="Ushijima S."/>
            <person name="Smith C.A."/>
            <person name="Ahrendt S."/>
            <person name="Andreopoulos W."/>
            <person name="He G."/>
            <person name="Labutti K."/>
            <person name="Lipzen A."/>
            <person name="Ng V."/>
            <person name="Riley R."/>
            <person name="Sandor L."/>
            <person name="Barry K."/>
            <person name="Martinez A.T."/>
            <person name="Xiao Y."/>
            <person name="Gibbons J.G."/>
            <person name="Terashima K."/>
            <person name="Grigoriev I.V."/>
            <person name="Hibbett D.S."/>
        </authorList>
    </citation>
    <scope>NUCLEOTIDE SEQUENCE</scope>
    <source>
        <strain evidence="1">TMI1499</strain>
    </source>
</reference>
<evidence type="ECO:0000313" key="2">
    <source>
        <dbReference type="Proteomes" id="UP001163835"/>
    </source>
</evidence>